<gene>
    <name evidence="2" type="ORF">BDP27DRAFT_1412642</name>
</gene>
<dbReference type="Proteomes" id="UP000772434">
    <property type="component" value="Unassembled WGS sequence"/>
</dbReference>
<evidence type="ECO:0000313" key="2">
    <source>
        <dbReference type="EMBL" id="KAF9078692.1"/>
    </source>
</evidence>
<feature type="signal peptide" evidence="1">
    <location>
        <begin position="1"/>
        <end position="20"/>
    </location>
</feature>
<evidence type="ECO:0008006" key="4">
    <source>
        <dbReference type="Google" id="ProtNLM"/>
    </source>
</evidence>
<keyword evidence="3" id="KW-1185">Reference proteome</keyword>
<reference evidence="2" key="1">
    <citation type="submission" date="2020-11" db="EMBL/GenBank/DDBJ databases">
        <authorList>
            <consortium name="DOE Joint Genome Institute"/>
            <person name="Ahrendt S."/>
            <person name="Riley R."/>
            <person name="Andreopoulos W."/>
            <person name="Labutti K."/>
            <person name="Pangilinan J."/>
            <person name="Ruiz-Duenas F.J."/>
            <person name="Barrasa J.M."/>
            <person name="Sanchez-Garcia M."/>
            <person name="Camarero S."/>
            <person name="Miyauchi S."/>
            <person name="Serrano A."/>
            <person name="Linde D."/>
            <person name="Babiker R."/>
            <person name="Drula E."/>
            <person name="Ayuso-Fernandez I."/>
            <person name="Pacheco R."/>
            <person name="Padilla G."/>
            <person name="Ferreira P."/>
            <person name="Barriuso J."/>
            <person name="Kellner H."/>
            <person name="Castanera R."/>
            <person name="Alfaro M."/>
            <person name="Ramirez L."/>
            <person name="Pisabarro A.G."/>
            <person name="Kuo A."/>
            <person name="Tritt A."/>
            <person name="Lipzen A."/>
            <person name="He G."/>
            <person name="Yan M."/>
            <person name="Ng V."/>
            <person name="Cullen D."/>
            <person name="Martin F."/>
            <person name="Rosso M.-N."/>
            <person name="Henrissat B."/>
            <person name="Hibbett D."/>
            <person name="Martinez A.T."/>
            <person name="Grigoriev I.V."/>
        </authorList>
    </citation>
    <scope>NUCLEOTIDE SEQUENCE</scope>
    <source>
        <strain evidence="2">AH 40177</strain>
    </source>
</reference>
<proteinExistence type="predicted"/>
<evidence type="ECO:0000256" key="1">
    <source>
        <dbReference type="SAM" id="SignalP"/>
    </source>
</evidence>
<dbReference type="Pfam" id="PF19271">
    <property type="entry name" value="Nis1"/>
    <property type="match status" value="1"/>
</dbReference>
<sequence>MRFFTSLISLLAIATTSVVAQSARIGAPPDLTQVAAGSSFTVMIERPDTLTPSTEMALAIGLTSCTVCLGPSQELGTILYGGEFDPAFTTEPGTNTLPPHQNFTLTVPADFTQGPAQLGVAHFALVGASGGPLFQTFNITLIIT</sequence>
<keyword evidence="1" id="KW-0732">Signal</keyword>
<organism evidence="2 3">
    <name type="scientific">Rhodocollybia butyracea</name>
    <dbReference type="NCBI Taxonomy" id="206335"/>
    <lineage>
        <taxon>Eukaryota</taxon>
        <taxon>Fungi</taxon>
        <taxon>Dikarya</taxon>
        <taxon>Basidiomycota</taxon>
        <taxon>Agaricomycotina</taxon>
        <taxon>Agaricomycetes</taxon>
        <taxon>Agaricomycetidae</taxon>
        <taxon>Agaricales</taxon>
        <taxon>Marasmiineae</taxon>
        <taxon>Omphalotaceae</taxon>
        <taxon>Rhodocollybia</taxon>
    </lineage>
</organism>
<comment type="caution">
    <text evidence="2">The sequence shown here is derived from an EMBL/GenBank/DDBJ whole genome shotgun (WGS) entry which is preliminary data.</text>
</comment>
<dbReference type="InterPro" id="IPR045469">
    <property type="entry name" value="Nis1"/>
</dbReference>
<accession>A0A9P5UGR2</accession>
<evidence type="ECO:0000313" key="3">
    <source>
        <dbReference type="Proteomes" id="UP000772434"/>
    </source>
</evidence>
<dbReference type="OrthoDB" id="2841294at2759"/>
<dbReference type="AlphaFoldDB" id="A0A9P5UGR2"/>
<protein>
    <recommendedName>
        <fullName evidence="4">DUF4402 domain-containing protein</fullName>
    </recommendedName>
</protein>
<dbReference type="EMBL" id="JADNRY010000001">
    <property type="protein sequence ID" value="KAF9078692.1"/>
    <property type="molecule type" value="Genomic_DNA"/>
</dbReference>
<feature type="chain" id="PRO_5040256893" description="DUF4402 domain-containing protein" evidence="1">
    <location>
        <begin position="21"/>
        <end position="144"/>
    </location>
</feature>
<name>A0A9P5UGR2_9AGAR</name>